<protein>
    <submittedName>
        <fullName evidence="6">GntR family transcriptional regulator</fullName>
    </submittedName>
</protein>
<evidence type="ECO:0000256" key="4">
    <source>
        <dbReference type="ARBA" id="ARBA00023163"/>
    </source>
</evidence>
<sequence length="69" mass="7447">MATSGTSSAPELLVELDRDSKRPLHRQLADGLRDAIRSGRLTPGSRMPSTRVLSADLGVSRRLVVEAYG</sequence>
<proteinExistence type="predicted"/>
<dbReference type="PANTHER" id="PTHR46577:SF1">
    <property type="entry name" value="HTH-TYPE TRANSCRIPTIONAL REGULATORY PROTEIN GABR"/>
    <property type="match status" value="1"/>
</dbReference>
<dbReference type="Gene3D" id="1.10.10.10">
    <property type="entry name" value="Winged helix-like DNA-binding domain superfamily/Winged helix DNA-binding domain"/>
    <property type="match status" value="1"/>
</dbReference>
<keyword evidence="1" id="KW-0663">Pyridoxal phosphate</keyword>
<dbReference type="RefSeq" id="WP_311731621.1">
    <property type="nucleotide sequence ID" value="NZ_JAVRFD010001068.1"/>
</dbReference>
<keyword evidence="3" id="KW-0238">DNA-binding</keyword>
<reference evidence="6" key="1">
    <citation type="submission" date="2024-05" db="EMBL/GenBank/DDBJ databases">
        <title>30 novel species of actinomycetes from the DSMZ collection.</title>
        <authorList>
            <person name="Nouioui I."/>
        </authorList>
    </citation>
    <scope>NUCLEOTIDE SEQUENCE</scope>
    <source>
        <strain evidence="6">DSM 41529</strain>
    </source>
</reference>
<dbReference type="InterPro" id="IPR051446">
    <property type="entry name" value="HTH_trans_reg/aminotransferase"/>
</dbReference>
<accession>A0ABU2Y168</accession>
<keyword evidence="7" id="KW-1185">Reference proteome</keyword>
<evidence type="ECO:0000313" key="7">
    <source>
        <dbReference type="Proteomes" id="UP001180754"/>
    </source>
</evidence>
<dbReference type="Proteomes" id="UP001180754">
    <property type="component" value="Unassembled WGS sequence"/>
</dbReference>
<feature type="domain" description="HTH gntR-type" evidence="5">
    <location>
        <begin position="22"/>
        <end position="69"/>
    </location>
</feature>
<evidence type="ECO:0000256" key="2">
    <source>
        <dbReference type="ARBA" id="ARBA00023015"/>
    </source>
</evidence>
<dbReference type="PROSITE" id="PS50949">
    <property type="entry name" value="HTH_GNTR"/>
    <property type="match status" value="1"/>
</dbReference>
<evidence type="ECO:0000313" key="6">
    <source>
        <dbReference type="EMBL" id="MDT0551414.1"/>
    </source>
</evidence>
<dbReference type="InterPro" id="IPR036388">
    <property type="entry name" value="WH-like_DNA-bd_sf"/>
</dbReference>
<dbReference type="Pfam" id="PF00392">
    <property type="entry name" value="GntR"/>
    <property type="match status" value="1"/>
</dbReference>
<evidence type="ECO:0000256" key="1">
    <source>
        <dbReference type="ARBA" id="ARBA00022898"/>
    </source>
</evidence>
<organism evidence="6 7">
    <name type="scientific">Streptomyces lonegramiae</name>
    <dbReference type="NCBI Taxonomy" id="3075524"/>
    <lineage>
        <taxon>Bacteria</taxon>
        <taxon>Bacillati</taxon>
        <taxon>Actinomycetota</taxon>
        <taxon>Actinomycetes</taxon>
        <taxon>Kitasatosporales</taxon>
        <taxon>Streptomycetaceae</taxon>
        <taxon>Streptomyces</taxon>
    </lineage>
</organism>
<dbReference type="SUPFAM" id="SSF46785">
    <property type="entry name" value="Winged helix' DNA-binding domain"/>
    <property type="match status" value="1"/>
</dbReference>
<dbReference type="InterPro" id="IPR000524">
    <property type="entry name" value="Tscrpt_reg_HTH_GntR"/>
</dbReference>
<keyword evidence="2" id="KW-0805">Transcription regulation</keyword>
<dbReference type="InterPro" id="IPR036390">
    <property type="entry name" value="WH_DNA-bd_sf"/>
</dbReference>
<dbReference type="EMBL" id="JAVRFD010001068">
    <property type="protein sequence ID" value="MDT0551414.1"/>
    <property type="molecule type" value="Genomic_DNA"/>
</dbReference>
<name>A0ABU2Y168_9ACTN</name>
<feature type="non-terminal residue" evidence="6">
    <location>
        <position position="69"/>
    </location>
</feature>
<evidence type="ECO:0000256" key="3">
    <source>
        <dbReference type="ARBA" id="ARBA00023125"/>
    </source>
</evidence>
<gene>
    <name evidence="6" type="ORF">RND15_53565</name>
</gene>
<comment type="caution">
    <text evidence="6">The sequence shown here is derived from an EMBL/GenBank/DDBJ whole genome shotgun (WGS) entry which is preliminary data.</text>
</comment>
<evidence type="ECO:0000259" key="5">
    <source>
        <dbReference type="PROSITE" id="PS50949"/>
    </source>
</evidence>
<dbReference type="PANTHER" id="PTHR46577">
    <property type="entry name" value="HTH-TYPE TRANSCRIPTIONAL REGULATORY PROTEIN GABR"/>
    <property type="match status" value="1"/>
</dbReference>
<keyword evidence="4" id="KW-0804">Transcription</keyword>